<dbReference type="Pfam" id="PF00400">
    <property type="entry name" value="WD40"/>
    <property type="match status" value="1"/>
</dbReference>
<dbReference type="EMBL" id="MU839013">
    <property type="protein sequence ID" value="KAK1766061.1"/>
    <property type="molecule type" value="Genomic_DNA"/>
</dbReference>
<dbReference type="PROSITE" id="PS50294">
    <property type="entry name" value="WD_REPEATS_REGION"/>
    <property type="match status" value="1"/>
</dbReference>
<feature type="repeat" description="WD" evidence="1">
    <location>
        <begin position="49"/>
        <end position="79"/>
    </location>
</feature>
<dbReference type="InterPro" id="IPR036322">
    <property type="entry name" value="WD40_repeat_dom_sf"/>
</dbReference>
<evidence type="ECO:0000313" key="2">
    <source>
        <dbReference type="EMBL" id="KAK1766061.1"/>
    </source>
</evidence>
<protein>
    <submittedName>
        <fullName evidence="2">Uncharacterized protein</fullName>
    </submittedName>
</protein>
<name>A0AAJ0FEY5_9PEZI</name>
<reference evidence="2" key="1">
    <citation type="submission" date="2023-06" db="EMBL/GenBank/DDBJ databases">
        <title>Genome-scale phylogeny and comparative genomics of the fungal order Sordariales.</title>
        <authorList>
            <consortium name="Lawrence Berkeley National Laboratory"/>
            <person name="Hensen N."/>
            <person name="Bonometti L."/>
            <person name="Westerberg I."/>
            <person name="Brannstrom I.O."/>
            <person name="Guillou S."/>
            <person name="Cros-Aarteil S."/>
            <person name="Calhoun S."/>
            <person name="Haridas S."/>
            <person name="Kuo A."/>
            <person name="Mondo S."/>
            <person name="Pangilinan J."/>
            <person name="Riley R."/>
            <person name="Labutti K."/>
            <person name="Andreopoulos B."/>
            <person name="Lipzen A."/>
            <person name="Chen C."/>
            <person name="Yanf M."/>
            <person name="Daum C."/>
            <person name="Ng V."/>
            <person name="Clum A."/>
            <person name="Steindorff A."/>
            <person name="Ohm R."/>
            <person name="Martin F."/>
            <person name="Silar P."/>
            <person name="Natvig D."/>
            <person name="Lalanne C."/>
            <person name="Gautier V."/>
            <person name="Ament-Velasquez S.L."/>
            <person name="Kruys A."/>
            <person name="Hutchinson M.I."/>
            <person name="Powell A.J."/>
            <person name="Barry K."/>
            <person name="Miller A.N."/>
            <person name="Grigoriev I.V."/>
            <person name="Debuchy R."/>
            <person name="Gladieux P."/>
            <person name="Thoren M.H."/>
            <person name="Johannesson H."/>
        </authorList>
    </citation>
    <scope>NUCLEOTIDE SEQUENCE</scope>
    <source>
        <strain evidence="2">8032-3</strain>
    </source>
</reference>
<proteinExistence type="predicted"/>
<dbReference type="RefSeq" id="XP_060282274.1">
    <property type="nucleotide sequence ID" value="XM_060430062.1"/>
</dbReference>
<comment type="caution">
    <text evidence="2">The sequence shown here is derived from an EMBL/GenBank/DDBJ whole genome shotgun (WGS) entry which is preliminary data.</text>
</comment>
<organism evidence="2 3">
    <name type="scientific">Phialemonium atrogriseum</name>
    <dbReference type="NCBI Taxonomy" id="1093897"/>
    <lineage>
        <taxon>Eukaryota</taxon>
        <taxon>Fungi</taxon>
        <taxon>Dikarya</taxon>
        <taxon>Ascomycota</taxon>
        <taxon>Pezizomycotina</taxon>
        <taxon>Sordariomycetes</taxon>
        <taxon>Sordariomycetidae</taxon>
        <taxon>Cephalothecales</taxon>
        <taxon>Cephalothecaceae</taxon>
        <taxon>Phialemonium</taxon>
    </lineage>
</organism>
<evidence type="ECO:0000313" key="3">
    <source>
        <dbReference type="Proteomes" id="UP001244011"/>
    </source>
</evidence>
<dbReference type="AlphaFoldDB" id="A0AAJ0FEY5"/>
<dbReference type="Proteomes" id="UP001244011">
    <property type="component" value="Unassembled WGS sequence"/>
</dbReference>
<dbReference type="PROSITE" id="PS50082">
    <property type="entry name" value="WD_REPEATS_2"/>
    <property type="match status" value="1"/>
</dbReference>
<sequence length="79" mass="8567">MAPLQVYSSALVFAAERSVIRRTFEGDMPRWITNIPIAELDWSLCLQTLTGHDGSVHSVAFSTDGSRLASGSNDATVKI</sequence>
<dbReference type="GeneID" id="85313249"/>
<dbReference type="Gene3D" id="2.130.10.10">
    <property type="entry name" value="YVTN repeat-like/Quinoprotein amine dehydrogenase"/>
    <property type="match status" value="1"/>
</dbReference>
<dbReference type="SUPFAM" id="SSF50978">
    <property type="entry name" value="WD40 repeat-like"/>
    <property type="match status" value="1"/>
</dbReference>
<keyword evidence="3" id="KW-1185">Reference proteome</keyword>
<keyword evidence="1" id="KW-0853">WD repeat</keyword>
<accession>A0AAJ0FEY5</accession>
<evidence type="ECO:0000256" key="1">
    <source>
        <dbReference type="PROSITE-ProRule" id="PRU00221"/>
    </source>
</evidence>
<dbReference type="InterPro" id="IPR015943">
    <property type="entry name" value="WD40/YVTN_repeat-like_dom_sf"/>
</dbReference>
<dbReference type="InterPro" id="IPR001680">
    <property type="entry name" value="WD40_rpt"/>
</dbReference>
<gene>
    <name evidence="2" type="ORF">QBC33DRAFT_560493</name>
</gene>